<evidence type="ECO:0008006" key="4">
    <source>
        <dbReference type="Google" id="ProtNLM"/>
    </source>
</evidence>
<feature type="transmembrane region" description="Helical" evidence="1">
    <location>
        <begin position="187"/>
        <end position="206"/>
    </location>
</feature>
<gene>
    <name evidence="2" type="ORF">SAMN05216561_10233</name>
</gene>
<feature type="transmembrane region" description="Helical" evidence="1">
    <location>
        <begin position="40"/>
        <end position="60"/>
    </location>
</feature>
<name>A0A1I3CF91_9ACTN</name>
<dbReference type="AlphaFoldDB" id="A0A1I3CF91"/>
<evidence type="ECO:0000313" key="3">
    <source>
        <dbReference type="Proteomes" id="UP000198649"/>
    </source>
</evidence>
<evidence type="ECO:0000313" key="2">
    <source>
        <dbReference type="EMBL" id="SFH73115.1"/>
    </source>
</evidence>
<reference evidence="2 3" key="1">
    <citation type="submission" date="2016-10" db="EMBL/GenBank/DDBJ databases">
        <authorList>
            <person name="de Groot N.N."/>
        </authorList>
    </citation>
    <scope>NUCLEOTIDE SEQUENCE [LARGE SCALE GENOMIC DNA]</scope>
    <source>
        <strain evidence="2 3">CGMCC 1.11156</strain>
    </source>
</reference>
<accession>A0A1I3CF91</accession>
<protein>
    <recommendedName>
        <fullName evidence="4">PH domain-containing protein</fullName>
    </recommendedName>
</protein>
<sequence length="207" mass="22041">MTEEQSERFTPTSGRVTGVIGLVLAVAVVVAGLVDRQAGFADWVIAASAAGGVLVWAALLRPRITLVGEHLELRNMTETVIIPLAAIEELAVRQLLVVRVGDKRFRSPALGKSRRQLTRAGTVGGGIGGTIGKLRSTPSDARTTVNYPDFVEERLRQRMDDARSLRGVRPGSAEQVALASEVRRQPAWAEIVALGACLLAVAVTAVL</sequence>
<proteinExistence type="predicted"/>
<keyword evidence="3" id="KW-1185">Reference proteome</keyword>
<organism evidence="2 3">
    <name type="scientific">Nocardioides psychrotolerans</name>
    <dbReference type="NCBI Taxonomy" id="1005945"/>
    <lineage>
        <taxon>Bacteria</taxon>
        <taxon>Bacillati</taxon>
        <taxon>Actinomycetota</taxon>
        <taxon>Actinomycetes</taxon>
        <taxon>Propionibacteriales</taxon>
        <taxon>Nocardioidaceae</taxon>
        <taxon>Nocardioides</taxon>
    </lineage>
</organism>
<evidence type="ECO:0000256" key="1">
    <source>
        <dbReference type="SAM" id="Phobius"/>
    </source>
</evidence>
<keyword evidence="1" id="KW-1133">Transmembrane helix</keyword>
<dbReference type="Proteomes" id="UP000198649">
    <property type="component" value="Unassembled WGS sequence"/>
</dbReference>
<dbReference type="OrthoDB" id="3782617at2"/>
<keyword evidence="1" id="KW-0472">Membrane</keyword>
<feature type="transmembrane region" description="Helical" evidence="1">
    <location>
        <begin position="12"/>
        <end position="34"/>
    </location>
</feature>
<dbReference type="STRING" id="1005945.SAMN05216561_10233"/>
<keyword evidence="1" id="KW-0812">Transmembrane</keyword>
<dbReference type="RefSeq" id="WP_091110116.1">
    <property type="nucleotide sequence ID" value="NZ_BKAF01000028.1"/>
</dbReference>
<dbReference type="EMBL" id="FOQG01000002">
    <property type="protein sequence ID" value="SFH73115.1"/>
    <property type="molecule type" value="Genomic_DNA"/>
</dbReference>